<dbReference type="AlphaFoldDB" id="A0AAE1PUZ1"/>
<reference evidence="1" key="1">
    <citation type="submission" date="2023-11" db="EMBL/GenBank/DDBJ databases">
        <title>Genome assemblies of two species of porcelain crab, Petrolisthes cinctipes and Petrolisthes manimaculis (Anomura: Porcellanidae).</title>
        <authorList>
            <person name="Angst P."/>
        </authorList>
    </citation>
    <scope>NUCLEOTIDE SEQUENCE</scope>
    <source>
        <strain evidence="1">PB745_02</strain>
        <tissue evidence="1">Gill</tissue>
    </source>
</reference>
<organism evidence="1 2">
    <name type="scientific">Petrolisthes manimaculis</name>
    <dbReference type="NCBI Taxonomy" id="1843537"/>
    <lineage>
        <taxon>Eukaryota</taxon>
        <taxon>Metazoa</taxon>
        <taxon>Ecdysozoa</taxon>
        <taxon>Arthropoda</taxon>
        <taxon>Crustacea</taxon>
        <taxon>Multicrustacea</taxon>
        <taxon>Malacostraca</taxon>
        <taxon>Eumalacostraca</taxon>
        <taxon>Eucarida</taxon>
        <taxon>Decapoda</taxon>
        <taxon>Pleocyemata</taxon>
        <taxon>Anomura</taxon>
        <taxon>Galatheoidea</taxon>
        <taxon>Porcellanidae</taxon>
        <taxon>Petrolisthes</taxon>
    </lineage>
</organism>
<proteinExistence type="predicted"/>
<gene>
    <name evidence="1" type="ORF">Pmani_014929</name>
</gene>
<evidence type="ECO:0000313" key="1">
    <source>
        <dbReference type="EMBL" id="KAK4313737.1"/>
    </source>
</evidence>
<evidence type="ECO:0000313" key="2">
    <source>
        <dbReference type="Proteomes" id="UP001292094"/>
    </source>
</evidence>
<feature type="non-terminal residue" evidence="1">
    <location>
        <position position="81"/>
    </location>
</feature>
<comment type="caution">
    <text evidence="1">The sequence shown here is derived from an EMBL/GenBank/DDBJ whole genome shotgun (WGS) entry which is preliminary data.</text>
</comment>
<sequence>MRWECSSGVSKDMRKRAWAQRDYEEVGREYGEIIGETEVGLRKLRLPGRIYKVGDAMWRQERDYGSYEEAWEYKWGPGSYE</sequence>
<name>A0AAE1PUZ1_9EUCA</name>
<dbReference type="EMBL" id="JAWZYT010001274">
    <property type="protein sequence ID" value="KAK4313737.1"/>
    <property type="molecule type" value="Genomic_DNA"/>
</dbReference>
<dbReference type="Proteomes" id="UP001292094">
    <property type="component" value="Unassembled WGS sequence"/>
</dbReference>
<accession>A0AAE1PUZ1</accession>
<protein>
    <submittedName>
        <fullName evidence="1">Uncharacterized protein</fullName>
    </submittedName>
</protein>
<keyword evidence="2" id="KW-1185">Reference proteome</keyword>